<reference evidence="1 2" key="1">
    <citation type="submission" date="2018-02" db="EMBL/GenBank/DDBJ databases">
        <title>Novel Leptospira species isolated from soil and water in Japan.</title>
        <authorList>
            <person name="Nakao R."/>
            <person name="Masuzawa T."/>
        </authorList>
    </citation>
    <scope>NUCLEOTIDE SEQUENCE [LARGE SCALE GENOMIC DNA]</scope>
    <source>
        <strain evidence="1 2">E8</strain>
    </source>
</reference>
<sequence length="151" mass="17542">MKEHLYKLTIFFSIISSSYCFIPQGYYEEKEKADPSKIYYKDAHILLFSAVTDLALRCETFTKSGFNYQVSYFSMMTDFCTEPHWEKGCLDYEYLNETDVYLCVTKVSLDQCDQTSDNPPAETEAARDYRFATFAICGNALRSKTTIPLFF</sequence>
<gene>
    <name evidence="1" type="ORF">LPTSP1_28080</name>
</gene>
<protein>
    <submittedName>
        <fullName evidence="1">Uncharacterized protein</fullName>
    </submittedName>
</protein>
<dbReference type="AlphaFoldDB" id="A0A2P2D5I8"/>
<keyword evidence="2" id="KW-1185">Reference proteome</keyword>
<organism evidence="1 2">
    <name type="scientific">Leptospira johnsonii</name>
    <dbReference type="NCBI Taxonomy" id="1917820"/>
    <lineage>
        <taxon>Bacteria</taxon>
        <taxon>Pseudomonadati</taxon>
        <taxon>Spirochaetota</taxon>
        <taxon>Spirochaetia</taxon>
        <taxon>Leptospirales</taxon>
        <taxon>Leptospiraceae</taxon>
        <taxon>Leptospira</taxon>
    </lineage>
</organism>
<accession>A0A2P2D5I8</accession>
<evidence type="ECO:0000313" key="1">
    <source>
        <dbReference type="EMBL" id="GBF39801.1"/>
    </source>
</evidence>
<dbReference type="Proteomes" id="UP000245076">
    <property type="component" value="Unassembled WGS sequence"/>
</dbReference>
<evidence type="ECO:0000313" key="2">
    <source>
        <dbReference type="Proteomes" id="UP000245076"/>
    </source>
</evidence>
<proteinExistence type="predicted"/>
<dbReference type="OrthoDB" id="329589at2"/>
<dbReference type="RefSeq" id="WP_108929357.1">
    <property type="nucleotide sequence ID" value="NZ_BFAY01000011.1"/>
</dbReference>
<comment type="caution">
    <text evidence="1">The sequence shown here is derived from an EMBL/GenBank/DDBJ whole genome shotgun (WGS) entry which is preliminary data.</text>
</comment>
<dbReference type="EMBL" id="BFAY01000011">
    <property type="protein sequence ID" value="GBF39801.1"/>
    <property type="molecule type" value="Genomic_DNA"/>
</dbReference>
<name>A0A2P2D5I8_9LEPT</name>